<feature type="binding site" evidence="4">
    <location>
        <position position="260"/>
    </location>
    <ligand>
        <name>FAD</name>
        <dbReference type="ChEBI" id="CHEBI:57692"/>
    </ligand>
</feature>
<feature type="domain" description="Amine oxidase" evidence="6">
    <location>
        <begin position="12"/>
        <end position="471"/>
    </location>
</feature>
<evidence type="ECO:0000259" key="6">
    <source>
        <dbReference type="Pfam" id="PF01593"/>
    </source>
</evidence>
<dbReference type="Gene3D" id="3.50.50.60">
    <property type="entry name" value="FAD/NAD(P)-binding domain"/>
    <property type="match status" value="1"/>
</dbReference>
<feature type="binding site" evidence="4">
    <location>
        <begin position="32"/>
        <end position="33"/>
    </location>
    <ligand>
        <name>FAD</name>
        <dbReference type="ChEBI" id="CHEBI:57692"/>
    </ligand>
</feature>
<dbReference type="GO" id="GO:0016491">
    <property type="term" value="F:oxidoreductase activity"/>
    <property type="evidence" value="ECO:0007669"/>
    <property type="project" value="UniProtKB-KW"/>
</dbReference>
<keyword evidence="8" id="KW-1185">Reference proteome</keyword>
<evidence type="ECO:0000256" key="5">
    <source>
        <dbReference type="SAM" id="MobiDB-lite"/>
    </source>
</evidence>
<dbReference type="SUPFAM" id="SSF51905">
    <property type="entry name" value="FAD/NAD(P)-binding domain"/>
    <property type="match status" value="1"/>
</dbReference>
<dbReference type="PRINTS" id="PR00757">
    <property type="entry name" value="AMINEOXDASEF"/>
</dbReference>
<feature type="binding site" evidence="4">
    <location>
        <position position="448"/>
    </location>
    <ligand>
        <name>FAD</name>
        <dbReference type="ChEBI" id="CHEBI:57692"/>
    </ligand>
</feature>
<dbReference type="Proteomes" id="UP000264006">
    <property type="component" value="Chromosome"/>
</dbReference>
<comment type="similarity">
    <text evidence="2">Belongs to the flavin monoamine oxidase family.</text>
</comment>
<dbReference type="InterPro" id="IPR050703">
    <property type="entry name" value="Flavin_MAO"/>
</dbReference>
<evidence type="ECO:0000256" key="4">
    <source>
        <dbReference type="PIRSR" id="PIRSR601613-1"/>
    </source>
</evidence>
<dbReference type="Pfam" id="PF01593">
    <property type="entry name" value="Amino_oxidase"/>
    <property type="match status" value="1"/>
</dbReference>
<keyword evidence="3" id="KW-0560">Oxidoreductase</keyword>
<evidence type="ECO:0000313" key="7">
    <source>
        <dbReference type="EMBL" id="AXV09695.1"/>
    </source>
</evidence>
<proteinExistence type="inferred from homology"/>
<dbReference type="Gene3D" id="3.90.660.10">
    <property type="match status" value="1"/>
</dbReference>
<organism evidence="7 8">
    <name type="scientific">Euzebya pacifica</name>
    <dbReference type="NCBI Taxonomy" id="1608957"/>
    <lineage>
        <taxon>Bacteria</taxon>
        <taxon>Bacillati</taxon>
        <taxon>Actinomycetota</taxon>
        <taxon>Nitriliruptoria</taxon>
        <taxon>Euzebyales</taxon>
    </lineage>
</organism>
<dbReference type="AlphaFoldDB" id="A0A346Y5E8"/>
<gene>
    <name evidence="7" type="ORF">DVS28_a5039</name>
</gene>
<dbReference type="Gene3D" id="1.10.405.10">
    <property type="entry name" value="Guanine Nucleotide Dissociation Inhibitor, domain 1"/>
    <property type="match status" value="1"/>
</dbReference>
<feature type="binding site" evidence="4">
    <location>
        <position position="366"/>
    </location>
    <ligand>
        <name>substrate</name>
    </ligand>
</feature>
<dbReference type="PANTHER" id="PTHR43563">
    <property type="entry name" value="AMINE OXIDASE"/>
    <property type="match status" value="1"/>
</dbReference>
<dbReference type="RefSeq" id="WP_164711006.1">
    <property type="nucleotide sequence ID" value="NZ_CP031165.1"/>
</dbReference>
<accession>A0A346Y5E8</accession>
<dbReference type="InterPro" id="IPR036188">
    <property type="entry name" value="FAD/NAD-bd_sf"/>
</dbReference>
<sequence length="475" mass="48878">MDTDVLVVGAGLSGLAAADAMAAVGRDVVVWEARDRVGGRTLTEDVDGAAVDLGAQWLGPTQWRMHELVQRFGLATFPTHTTGRSVLVDGDKRRNYRGTVPLLGPLQLGRMALGLATFRRLARAADRAGTHDGVGSAPIAPMTATDGRADRAGTHDGVGSAPIAPVATADSRTLASVLDGPLGDGSARAVVDAAIRVIFGADPGELSADWVAAYAAAAGGDLLDLAAVDGGAQQTRLVGGTQAIASGLAEGLDVRLGREVVEIQHDDDGVTVHARSGETIRAAHLVVAVPAPLVDTIAFDPPLPSSRLAVQRRMPMGATAKVVAVYDEPFWRADGLTGEAVLTDGPVQVIFDNTSADGSVPALLAFVTGSPAHVAARGTEDALHDAVVAAMVRAFGPRAGRPTRLVSKQWVHERFTGGCPVANLAPGAAMHAPALTHPVGRIRWAGTETATEWTGYMEGAVAAGRRAAQDIAAGR</sequence>
<dbReference type="EMBL" id="CP031165">
    <property type="protein sequence ID" value="AXV09695.1"/>
    <property type="molecule type" value="Genomic_DNA"/>
</dbReference>
<reference evidence="7 8" key="1">
    <citation type="submission" date="2018-09" db="EMBL/GenBank/DDBJ databases">
        <title>Complete genome sequence of Euzebya sp. DY32-46 isolated from seawater of Pacific Ocean.</title>
        <authorList>
            <person name="Xu L."/>
            <person name="Wu Y.-H."/>
            <person name="Xu X.-W."/>
        </authorList>
    </citation>
    <scope>NUCLEOTIDE SEQUENCE [LARGE SCALE GENOMIC DNA]</scope>
    <source>
        <strain evidence="7 8">DY32-46</strain>
    </source>
</reference>
<evidence type="ECO:0000256" key="1">
    <source>
        <dbReference type="ARBA" id="ARBA00001974"/>
    </source>
</evidence>
<dbReference type="PANTHER" id="PTHR43563:SF14">
    <property type="entry name" value="AMINE OXIDASE"/>
    <property type="match status" value="1"/>
</dbReference>
<dbReference type="SUPFAM" id="SSF54373">
    <property type="entry name" value="FAD-linked reductases, C-terminal domain"/>
    <property type="match status" value="1"/>
</dbReference>
<dbReference type="InterPro" id="IPR001613">
    <property type="entry name" value="Flavin_amine_oxidase"/>
</dbReference>
<evidence type="ECO:0000256" key="3">
    <source>
        <dbReference type="ARBA" id="ARBA00023002"/>
    </source>
</evidence>
<name>A0A346Y5E8_9ACTN</name>
<dbReference type="KEGG" id="euz:DVS28_a5039"/>
<evidence type="ECO:0000313" key="8">
    <source>
        <dbReference type="Proteomes" id="UP000264006"/>
    </source>
</evidence>
<feature type="region of interest" description="Disordered" evidence="5">
    <location>
        <begin position="129"/>
        <end position="163"/>
    </location>
</feature>
<dbReference type="InterPro" id="IPR002937">
    <property type="entry name" value="Amino_oxidase"/>
</dbReference>
<protein>
    <submittedName>
        <fullName evidence="7">Amine oxidase</fullName>
    </submittedName>
</protein>
<feature type="binding site" evidence="4">
    <location>
        <position position="13"/>
    </location>
    <ligand>
        <name>FAD</name>
        <dbReference type="ChEBI" id="CHEBI:57692"/>
    </ligand>
</feature>
<evidence type="ECO:0000256" key="2">
    <source>
        <dbReference type="ARBA" id="ARBA00005995"/>
    </source>
</evidence>
<comment type="cofactor">
    <cofactor evidence="1">
        <name>FAD</name>
        <dbReference type="ChEBI" id="CHEBI:57692"/>
    </cofactor>
</comment>